<evidence type="ECO:0000313" key="2">
    <source>
        <dbReference type="EMBL" id="MBB4917018.1"/>
    </source>
</evidence>
<accession>A0A7W7QP20</accession>
<name>A0A7W7QP20_9ACTN</name>
<dbReference type="Proteomes" id="UP000552644">
    <property type="component" value="Unassembled WGS sequence"/>
</dbReference>
<reference evidence="2 3" key="1">
    <citation type="submission" date="2020-08" db="EMBL/GenBank/DDBJ databases">
        <title>Genomic Encyclopedia of Type Strains, Phase III (KMG-III): the genomes of soil and plant-associated and newly described type strains.</title>
        <authorList>
            <person name="Whitman W."/>
        </authorList>
    </citation>
    <scope>NUCLEOTIDE SEQUENCE [LARGE SCALE GENOMIC DNA]</scope>
    <source>
        <strain evidence="2 3">CECT 8840</strain>
    </source>
</reference>
<keyword evidence="3" id="KW-1185">Reference proteome</keyword>
<sequence length="149" mass="16769">MTGRHRDGQPYASVYQRVWDGPARAEAERLDQTWADWTVLYSLGKRAFYAVASWDSPQLVVVEDATSEGLEERMQEAEMVRMLQATLTQGEEKRPSAELSDQDTTGTRDRNTPGTLDRDETGARDRDTAEPRDRGPARRRRSSPGGRAA</sequence>
<evidence type="ECO:0000313" key="3">
    <source>
        <dbReference type="Proteomes" id="UP000552644"/>
    </source>
</evidence>
<dbReference type="AlphaFoldDB" id="A0A7W7QP20"/>
<dbReference type="RefSeq" id="WP_184716954.1">
    <property type="nucleotide sequence ID" value="NZ_JACHJP010000004.1"/>
</dbReference>
<organism evidence="2 3">
    <name type="scientific">Streptosporangium saharense</name>
    <dbReference type="NCBI Taxonomy" id="1706840"/>
    <lineage>
        <taxon>Bacteria</taxon>
        <taxon>Bacillati</taxon>
        <taxon>Actinomycetota</taxon>
        <taxon>Actinomycetes</taxon>
        <taxon>Streptosporangiales</taxon>
        <taxon>Streptosporangiaceae</taxon>
        <taxon>Streptosporangium</taxon>
    </lineage>
</organism>
<feature type="region of interest" description="Disordered" evidence="1">
    <location>
        <begin position="85"/>
        <end position="149"/>
    </location>
</feature>
<feature type="compositionally biased region" description="Basic and acidic residues" evidence="1">
    <location>
        <begin position="106"/>
        <end position="136"/>
    </location>
</feature>
<gene>
    <name evidence="2" type="ORF">FHS44_004126</name>
</gene>
<proteinExistence type="predicted"/>
<comment type="caution">
    <text evidence="2">The sequence shown here is derived from an EMBL/GenBank/DDBJ whole genome shotgun (WGS) entry which is preliminary data.</text>
</comment>
<protein>
    <submittedName>
        <fullName evidence="2">Uncharacterized protein</fullName>
    </submittedName>
</protein>
<evidence type="ECO:0000256" key="1">
    <source>
        <dbReference type="SAM" id="MobiDB-lite"/>
    </source>
</evidence>
<dbReference type="EMBL" id="JACHJP010000004">
    <property type="protein sequence ID" value="MBB4917018.1"/>
    <property type="molecule type" value="Genomic_DNA"/>
</dbReference>